<reference evidence="2 3" key="1">
    <citation type="submission" date="2015-07" db="EMBL/GenBank/DDBJ databases">
        <authorList>
            <person name="Cajimat M.N.B."/>
            <person name="Milazzo M.L."/>
            <person name="Fulhorst C.F."/>
        </authorList>
    </citation>
    <scope>NUCLEOTIDE SEQUENCE [LARGE SCALE GENOMIC DNA]</scope>
    <source>
        <strain evidence="2">Single colony</strain>
    </source>
</reference>
<dbReference type="EMBL" id="CWKI01000007">
    <property type="protein sequence ID" value="CTR08162.1"/>
    <property type="molecule type" value="Genomic_DNA"/>
</dbReference>
<dbReference type="Gene3D" id="3.80.10.10">
    <property type="entry name" value="Ribonuclease Inhibitor"/>
    <property type="match status" value="1"/>
</dbReference>
<accession>A0A0K3CHP7</accession>
<evidence type="ECO:0000256" key="1">
    <source>
        <dbReference type="SAM" id="MobiDB-lite"/>
    </source>
</evidence>
<dbReference type="PANTHER" id="PTHR31639">
    <property type="entry name" value="F-BOX PROTEIN-LIKE"/>
    <property type="match status" value="1"/>
</dbReference>
<protein>
    <submittedName>
        <fullName evidence="2">BY PROTMAP: gi|342320420|gb|EGU12360.1| Proteophosphoglycan ppg4 [Rhodotorula glutinis ATCC 204091]</fullName>
    </submittedName>
</protein>
<proteinExistence type="predicted"/>
<evidence type="ECO:0000313" key="3">
    <source>
        <dbReference type="Proteomes" id="UP000199069"/>
    </source>
</evidence>
<organism evidence="2 3">
    <name type="scientific">Rhodotorula toruloides</name>
    <name type="common">Yeast</name>
    <name type="synonym">Rhodosporidium toruloides</name>
    <dbReference type="NCBI Taxonomy" id="5286"/>
    <lineage>
        <taxon>Eukaryota</taxon>
        <taxon>Fungi</taxon>
        <taxon>Dikarya</taxon>
        <taxon>Basidiomycota</taxon>
        <taxon>Pucciniomycotina</taxon>
        <taxon>Microbotryomycetes</taxon>
        <taxon>Sporidiobolales</taxon>
        <taxon>Sporidiobolaceae</taxon>
        <taxon>Rhodotorula</taxon>
    </lineage>
</organism>
<evidence type="ECO:0000313" key="2">
    <source>
        <dbReference type="EMBL" id="CTR08162.1"/>
    </source>
</evidence>
<gene>
    <name evidence="2" type="primary">FGENESH: predicted gene_7.408</name>
    <name evidence="2" type="ORF">BN2166_0040230</name>
</gene>
<name>A0A0K3CHP7_RHOTO</name>
<dbReference type="Proteomes" id="UP000199069">
    <property type="component" value="Unassembled WGS sequence"/>
</dbReference>
<keyword evidence="3" id="KW-1185">Reference proteome</keyword>
<feature type="compositionally biased region" description="Low complexity" evidence="1">
    <location>
        <begin position="1163"/>
        <end position="1180"/>
    </location>
</feature>
<dbReference type="InterPro" id="IPR032675">
    <property type="entry name" value="LRR_dom_sf"/>
</dbReference>
<sequence length="1234" mass="138051">MDASKLPRTTINDLPTEVKTRIAEYCDEQDERATKWLTRLSLLLSAGPIELRGRLEHTLAETADRYERSIGRLFCLSKEWSQIAAPFRFKNLSTLRMNDPVFQYVVGPLRSQHFTTLALETTPNEQSVAVLLANLALRDLKEVKIDGVWFKNVVDTSYTVKPFSRALLGKLISKTEFLHLSAVDSIHVEELVKQTPSLRRLRLALDASFIRSRTVLSRVLAACPHLEELDFVSITEGGFDFTPVLAARQDIRDNWPALSSLSYEGDISGSFLAFAECFGNSLQHLTIHARAFEDFDDGPQLVNECFPRLTKLTLQGSDASSVPIPDSLRPRHAPQLRTVVYEESERNCGIDGYSIILSNIDQFRGDLSLSTAAFTFHIHLAYDVWLAEDYQSFAEYSKSSGLAVCLSCDDGLSCGDGPSFGWRGDWGEHACNESPDSFTAQQLRRDVERTLQYLSDSRDEAERSNNVEDWARLSELLKSAEFERRGPHFDMPKLQLAFFPSPSPTTTFCRLTLPVLAITLACLGRTDSTLPIFFLRNARSRSSIVSPAPGLFEPSNDGSIALLRPLRCLVASCTSRDIREHPKQPRTSPKRLLLHAHLLIFSQRPAMLDPSTTPAQRTPRVTIDALPTEVKTRIVEFCHEQDERMRRWIERLSDFDLNWPQYKPIRQKTVREHPSTVGVLFGMSKTWSAIAAPFRFKTLSASKMESSIFSHFVGPRRSQHFNKLRLDPCQNYPVITALLPSLNLSNITDLTIDGAWYTASIGAYGDYDPWSFVVRQSNYAALPVAALLRQINTLRLVHVRPVEFCRMMPHVPRLTTLHITTSRADGLQPRLGGMLVELPHLHDLHLTCESSARTEREPFNFQLVIRDTQQHTLLPQLRRFSYSGEVSATSVVFAALFSKTLEELTIDAVHDDGENEGPSLGDDCFAALTHLKLAGSWLSSWPILESLSPGRTPKLRSLTYEAHECVGGIEEEHRGILNMVNHFCKTARLAPHEFAFHLHLRNDIWSAADRDFAAAYSAKHKNLPICLSCDEHLPSFGWSDPCEPPLEQLDSAPLAREIREDVQRTLRFVEDLGRQLEASGTPADWSRAAELLRAAEFERCFAALARWTLVTTIALAYPCRREETEPFPLVSGSTVPTSPLSLFFLLLTPVSTKLTHRHSINMQPANTAPPAGAPAGQPAAGQGGDALDKGVNTLLGKSGHAQKPATVEKISDGIRSGFKKLTGKDVPVKDQEYA</sequence>
<dbReference type="AlphaFoldDB" id="A0A0K3CHP7"/>
<feature type="compositionally biased region" description="Basic and acidic residues" evidence="1">
    <location>
        <begin position="1222"/>
        <end position="1234"/>
    </location>
</feature>
<feature type="region of interest" description="Disordered" evidence="1">
    <location>
        <begin position="1162"/>
        <end position="1234"/>
    </location>
</feature>
<dbReference type="PANTHER" id="PTHR31639:SF256">
    <property type="entry name" value="OS07G0242900 PROTEIN"/>
    <property type="match status" value="1"/>
</dbReference>